<organism evidence="4 5">
    <name type="scientific">Limihaloglobus sulfuriphilus</name>
    <dbReference type="NCBI Taxonomy" id="1851148"/>
    <lineage>
        <taxon>Bacteria</taxon>
        <taxon>Pseudomonadati</taxon>
        <taxon>Planctomycetota</taxon>
        <taxon>Phycisphaerae</taxon>
        <taxon>Sedimentisphaerales</taxon>
        <taxon>Sedimentisphaeraceae</taxon>
        <taxon>Limihaloglobus</taxon>
    </lineage>
</organism>
<dbReference type="SUPFAM" id="SSF53474">
    <property type="entry name" value="alpha/beta-Hydrolases"/>
    <property type="match status" value="1"/>
</dbReference>
<reference evidence="5" key="1">
    <citation type="submission" date="2017-02" db="EMBL/GenBank/DDBJ databases">
        <title>Comparative genomics and description of representatives of a novel lineage of planctomycetes thriving in anoxic sediments.</title>
        <authorList>
            <person name="Spring S."/>
            <person name="Bunk B."/>
            <person name="Sproer C."/>
        </authorList>
    </citation>
    <scope>NUCLEOTIDE SEQUENCE [LARGE SCALE GENOMIC DNA]</scope>
    <source>
        <strain evidence="5">SM-Chi-D1</strain>
    </source>
</reference>
<keyword evidence="2" id="KW-1133">Transmembrane helix</keyword>
<dbReference type="AlphaFoldDB" id="A0A1Q2MIF7"/>
<dbReference type="InterPro" id="IPR039069">
    <property type="entry name" value="CE7"/>
</dbReference>
<protein>
    <submittedName>
        <fullName evidence="4">Acetyl esterase Axe7A</fullName>
        <ecNumber evidence="4">3.1.1.-</ecNumber>
    </submittedName>
</protein>
<dbReference type="Pfam" id="PF05448">
    <property type="entry name" value="AXE1"/>
    <property type="match status" value="1"/>
</dbReference>
<feature type="domain" description="Acetyl xylan esterase" evidence="3">
    <location>
        <begin position="158"/>
        <end position="433"/>
    </location>
</feature>
<keyword evidence="2" id="KW-0472">Membrane</keyword>
<dbReference type="GO" id="GO:0052689">
    <property type="term" value="F:carboxylic ester hydrolase activity"/>
    <property type="evidence" value="ECO:0007669"/>
    <property type="project" value="TreeGrafter"/>
</dbReference>
<dbReference type="GO" id="GO:0005976">
    <property type="term" value="P:polysaccharide metabolic process"/>
    <property type="evidence" value="ECO:0007669"/>
    <property type="project" value="TreeGrafter"/>
</dbReference>
<keyword evidence="2" id="KW-0812">Transmembrane</keyword>
<proteinExistence type="predicted"/>
<evidence type="ECO:0000259" key="3">
    <source>
        <dbReference type="Pfam" id="PF05448"/>
    </source>
</evidence>
<accession>A0A1Q2MIF7</accession>
<evidence type="ECO:0000256" key="1">
    <source>
        <dbReference type="PIRSR" id="PIRSR639069-1"/>
    </source>
</evidence>
<feature type="active site" description="Charge relay system" evidence="1">
    <location>
        <position position="438"/>
    </location>
</feature>
<dbReference type="PANTHER" id="PTHR40111:SF1">
    <property type="entry name" value="CEPHALOSPORIN-C DEACETYLASE"/>
    <property type="match status" value="1"/>
</dbReference>
<dbReference type="PANTHER" id="PTHR40111">
    <property type="entry name" value="CEPHALOSPORIN-C DEACETYLASE"/>
    <property type="match status" value="1"/>
</dbReference>
<keyword evidence="5" id="KW-1185">Reference proteome</keyword>
<feature type="active site" description="Charge relay system" evidence="1">
    <location>
        <position position="409"/>
    </location>
</feature>
<keyword evidence="4" id="KW-0378">Hydrolase</keyword>
<dbReference type="EC" id="3.1.1.-" evidence="4"/>
<feature type="active site" description="Nucleophile" evidence="1">
    <location>
        <position position="325"/>
    </location>
</feature>
<name>A0A1Q2MIF7_9BACT</name>
<sequence length="462" mass="50706">MNKLLLILLGLTQSASTHRRRGIIGLWLILGLNLSLIIITSTARDTRPPSDYVLTIETDRPKAFYQQGERVGFNISLTRKGQPVNSAKIHLRISKDGITPNIHEEDIVITNGKAFTSAVLSEPGFLNGRVDFRVPEENRILSSFAAAAVDPLKIGPSMPPPDDFDEFWASQKERLADSKINLKMTLVDSAYSDLEIYDVQADCFDGIHLSAYLAKPVGAKPASLPATVLCHGAGVASSRMSSVAGWAREGFVAIDFNAHGLPNGQPRSFYTNLYKNELKRYYMRGAKSRETLFFRELFIRLMRATDIVASQPEWDGKILVANGRSQGGGQAIAAAGLDSRVTFIAAQIPALCDHTGIAAGRINGWPKLIPVDANGKPDSDVMKAVRYYDAMNFATRTKADAFFTVGFIDRSCPPTGVYAAYNQLSGDKNIMNHLHTGHVTSEDADKAVRIAVLKHVRQMRNK</sequence>
<dbReference type="InterPro" id="IPR008391">
    <property type="entry name" value="AXE1_dom"/>
</dbReference>
<evidence type="ECO:0000256" key="2">
    <source>
        <dbReference type="SAM" id="Phobius"/>
    </source>
</evidence>
<dbReference type="Gene3D" id="3.40.50.1820">
    <property type="entry name" value="alpha/beta hydrolase"/>
    <property type="match status" value="1"/>
</dbReference>
<dbReference type="STRING" id="1851148.SMSP2_02881"/>
<dbReference type="Proteomes" id="UP000188181">
    <property type="component" value="Chromosome"/>
</dbReference>
<dbReference type="RefSeq" id="WP_146684680.1">
    <property type="nucleotide sequence ID" value="NZ_CP019646.1"/>
</dbReference>
<evidence type="ECO:0000313" key="4">
    <source>
        <dbReference type="EMBL" id="AQQ72495.1"/>
    </source>
</evidence>
<dbReference type="OrthoDB" id="9770528at2"/>
<dbReference type="KEGG" id="pbas:SMSP2_02881"/>
<evidence type="ECO:0000313" key="5">
    <source>
        <dbReference type="Proteomes" id="UP000188181"/>
    </source>
</evidence>
<dbReference type="InterPro" id="IPR029058">
    <property type="entry name" value="AB_hydrolase_fold"/>
</dbReference>
<feature type="transmembrane region" description="Helical" evidence="2">
    <location>
        <begin position="24"/>
        <end position="43"/>
    </location>
</feature>
<gene>
    <name evidence="4" type="primary">axe7A_2</name>
    <name evidence="4" type="ORF">SMSP2_02881</name>
</gene>
<dbReference type="EMBL" id="CP019646">
    <property type="protein sequence ID" value="AQQ72495.1"/>
    <property type="molecule type" value="Genomic_DNA"/>
</dbReference>